<name>A0A8J3A7B2_9ACTN</name>
<dbReference type="Proteomes" id="UP000650511">
    <property type="component" value="Unassembled WGS sequence"/>
</dbReference>
<organism evidence="6 7">
    <name type="scientific">Egicoccus halophilus</name>
    <dbReference type="NCBI Taxonomy" id="1670830"/>
    <lineage>
        <taxon>Bacteria</taxon>
        <taxon>Bacillati</taxon>
        <taxon>Actinomycetota</taxon>
        <taxon>Nitriliruptoria</taxon>
        <taxon>Egicoccales</taxon>
        <taxon>Egicoccaceae</taxon>
        <taxon>Egicoccus</taxon>
    </lineage>
</organism>
<reference evidence="6" key="2">
    <citation type="submission" date="2020-09" db="EMBL/GenBank/DDBJ databases">
        <authorList>
            <person name="Sun Q."/>
            <person name="Zhou Y."/>
        </authorList>
    </citation>
    <scope>NUCLEOTIDE SEQUENCE</scope>
    <source>
        <strain evidence="6">CGMCC 1.14988</strain>
    </source>
</reference>
<dbReference type="FunFam" id="3.40.50.720:FF:000084">
    <property type="entry name" value="Short-chain dehydrogenase reductase"/>
    <property type="match status" value="1"/>
</dbReference>
<evidence type="ECO:0000313" key="6">
    <source>
        <dbReference type="EMBL" id="GGI02433.1"/>
    </source>
</evidence>
<dbReference type="SUPFAM" id="SSF51735">
    <property type="entry name" value="NAD(P)-binding Rossmann-fold domains"/>
    <property type="match status" value="1"/>
</dbReference>
<keyword evidence="3" id="KW-0520">NAD</keyword>
<dbReference type="GO" id="GO:0016491">
    <property type="term" value="F:oxidoreductase activity"/>
    <property type="evidence" value="ECO:0007669"/>
    <property type="project" value="UniProtKB-KW"/>
</dbReference>
<accession>A0A8J3A7B2</accession>
<dbReference type="CDD" id="cd05233">
    <property type="entry name" value="SDR_c"/>
    <property type="match status" value="1"/>
</dbReference>
<evidence type="ECO:0000256" key="1">
    <source>
        <dbReference type="ARBA" id="ARBA00006484"/>
    </source>
</evidence>
<dbReference type="PRINTS" id="PR00081">
    <property type="entry name" value="GDHRDH"/>
</dbReference>
<feature type="domain" description="Ketoreductase" evidence="5">
    <location>
        <begin position="8"/>
        <end position="181"/>
    </location>
</feature>
<feature type="region of interest" description="Disordered" evidence="4">
    <location>
        <begin position="245"/>
        <end position="270"/>
    </location>
</feature>
<comment type="similarity">
    <text evidence="1">Belongs to the short-chain dehydrogenases/reductases (SDR) family.</text>
</comment>
<reference evidence="6" key="1">
    <citation type="journal article" date="2014" name="Int. J. Syst. Evol. Microbiol.">
        <title>Complete genome sequence of Corynebacterium casei LMG S-19264T (=DSM 44701T), isolated from a smear-ripened cheese.</title>
        <authorList>
            <consortium name="US DOE Joint Genome Institute (JGI-PGF)"/>
            <person name="Walter F."/>
            <person name="Albersmeier A."/>
            <person name="Kalinowski J."/>
            <person name="Ruckert C."/>
        </authorList>
    </citation>
    <scope>NUCLEOTIDE SEQUENCE</scope>
    <source>
        <strain evidence="6">CGMCC 1.14988</strain>
    </source>
</reference>
<dbReference type="PANTHER" id="PTHR24321">
    <property type="entry name" value="DEHYDROGENASES, SHORT CHAIN"/>
    <property type="match status" value="1"/>
</dbReference>
<dbReference type="PRINTS" id="PR00080">
    <property type="entry name" value="SDRFAMILY"/>
</dbReference>
<proteinExistence type="inferred from homology"/>
<comment type="caution">
    <text evidence="6">The sequence shown here is derived from an EMBL/GenBank/DDBJ whole genome shotgun (WGS) entry which is preliminary data.</text>
</comment>
<evidence type="ECO:0000256" key="3">
    <source>
        <dbReference type="ARBA" id="ARBA00023027"/>
    </source>
</evidence>
<dbReference type="Gene3D" id="3.40.50.720">
    <property type="entry name" value="NAD(P)-binding Rossmann-like Domain"/>
    <property type="match status" value="1"/>
</dbReference>
<dbReference type="InterPro" id="IPR057326">
    <property type="entry name" value="KR_dom"/>
</dbReference>
<dbReference type="RefSeq" id="WP_165403744.1">
    <property type="nucleotide sequence ID" value="NZ_BMHA01000001.1"/>
</dbReference>
<dbReference type="InterPro" id="IPR002347">
    <property type="entry name" value="SDR_fam"/>
</dbReference>
<keyword evidence="7" id="KW-1185">Reference proteome</keyword>
<keyword evidence="2" id="KW-0560">Oxidoreductase</keyword>
<dbReference type="PANTHER" id="PTHR24321:SF8">
    <property type="entry name" value="ESTRADIOL 17-BETA-DEHYDROGENASE 8-RELATED"/>
    <property type="match status" value="1"/>
</dbReference>
<sequence length="270" mass="27893">MTELLAGRIALVTGSTSNIGLATARELAAHGALVVVHGRDPARAEPVAAELDGDVVTGDLANLDEIDAMFEQIGRRHGRLDILVNSAATTSRTHLLELELEEWTRAMAINATAVLRTIQQAVPLMPDGGAIVNITTSLVPQPAIGRGAYAASKAAMDALTRQAALDLAGRGIRVNAVVSGQVGSPVGQRELGRRSTSTPTIPLGRIGRPEEIASVVRFLASDDASYLTNSFVTVDGGRMHAAAVDGFPGPRVGGSHANSSSPTGRAGSGR</sequence>
<dbReference type="Pfam" id="PF13561">
    <property type="entry name" value="adh_short_C2"/>
    <property type="match status" value="1"/>
</dbReference>
<evidence type="ECO:0000256" key="2">
    <source>
        <dbReference type="ARBA" id="ARBA00023002"/>
    </source>
</evidence>
<protein>
    <submittedName>
        <fullName evidence="6">Oxidoreductase</fullName>
    </submittedName>
</protein>
<evidence type="ECO:0000313" key="7">
    <source>
        <dbReference type="Proteomes" id="UP000650511"/>
    </source>
</evidence>
<dbReference type="EMBL" id="BMHA01000001">
    <property type="protein sequence ID" value="GGI02433.1"/>
    <property type="molecule type" value="Genomic_DNA"/>
</dbReference>
<evidence type="ECO:0000256" key="4">
    <source>
        <dbReference type="SAM" id="MobiDB-lite"/>
    </source>
</evidence>
<dbReference type="SMART" id="SM00822">
    <property type="entry name" value="PKS_KR"/>
    <property type="match status" value="1"/>
</dbReference>
<evidence type="ECO:0000259" key="5">
    <source>
        <dbReference type="SMART" id="SM00822"/>
    </source>
</evidence>
<feature type="region of interest" description="Disordered" evidence="4">
    <location>
        <begin position="184"/>
        <end position="205"/>
    </location>
</feature>
<gene>
    <name evidence="6" type="ORF">GCM10011354_00340</name>
</gene>
<dbReference type="InterPro" id="IPR036291">
    <property type="entry name" value="NAD(P)-bd_dom_sf"/>
</dbReference>
<dbReference type="AlphaFoldDB" id="A0A8J3A7B2"/>